<keyword evidence="1" id="KW-0472">Membrane</keyword>
<dbReference type="AlphaFoldDB" id="A0A3L8GF32"/>
<name>A0A3L8GF32_STRIN</name>
<evidence type="ECO:0000313" key="2">
    <source>
        <dbReference type="EMBL" id="RLU58047.1"/>
    </source>
</evidence>
<dbReference type="RefSeq" id="WP_046388534.1">
    <property type="nucleotide sequence ID" value="NZ_JAHZUZ010000001.1"/>
</dbReference>
<reference evidence="2 3" key="1">
    <citation type="submission" date="2018-06" db="EMBL/GenBank/DDBJ databases">
        <title>Mutators as drivers of adaptation in pathogenic bacteria and a risk factor for host jumps and vaccine escape.</title>
        <authorList>
            <person name="Barnes A.C."/>
            <person name="Silayeva O."/>
        </authorList>
    </citation>
    <scope>NUCLEOTIDE SEQUENCE [LARGE SCALE GENOMIC DNA]</scope>
    <source>
        <strain evidence="2 3">QMA0445</strain>
    </source>
</reference>
<dbReference type="EMBL" id="QLQD01000028">
    <property type="protein sequence ID" value="RLU58047.1"/>
    <property type="molecule type" value="Genomic_DNA"/>
</dbReference>
<keyword evidence="1" id="KW-0812">Transmembrane</keyword>
<keyword evidence="1" id="KW-1133">Transmembrane helix</keyword>
<feature type="transmembrane region" description="Helical" evidence="1">
    <location>
        <begin position="29"/>
        <end position="47"/>
    </location>
</feature>
<dbReference type="OrthoDB" id="2229537at2"/>
<protein>
    <submittedName>
        <fullName evidence="2">PrgI family protein</fullName>
    </submittedName>
</protein>
<dbReference type="Proteomes" id="UP000269148">
    <property type="component" value="Unassembled WGS sequence"/>
</dbReference>
<proteinExistence type="predicted"/>
<comment type="caution">
    <text evidence="2">The sequence shown here is derived from an EMBL/GenBank/DDBJ whole genome shotgun (WGS) entry which is preliminary data.</text>
</comment>
<feature type="transmembrane region" description="Helical" evidence="1">
    <location>
        <begin position="53"/>
        <end position="71"/>
    </location>
</feature>
<gene>
    <name evidence="2" type="ORF">DIY07_02640</name>
</gene>
<evidence type="ECO:0000313" key="3">
    <source>
        <dbReference type="Proteomes" id="UP000269148"/>
    </source>
</evidence>
<organism evidence="2 3">
    <name type="scientific">Streptococcus iniae</name>
    <name type="common">Streptococcus shiloi</name>
    <dbReference type="NCBI Taxonomy" id="1346"/>
    <lineage>
        <taxon>Bacteria</taxon>
        <taxon>Bacillati</taxon>
        <taxon>Bacillota</taxon>
        <taxon>Bacilli</taxon>
        <taxon>Lactobacillales</taxon>
        <taxon>Streptococcaceae</taxon>
        <taxon>Streptococcus</taxon>
    </lineage>
</organism>
<evidence type="ECO:0000256" key="1">
    <source>
        <dbReference type="SAM" id="Phobius"/>
    </source>
</evidence>
<accession>A0A3L8GF32</accession>
<sequence length="122" mass="14265">MATKLGSEFLKEFDHYERPILFGRTKRQVIFTTGLVLAIGISIGLYFLKFPDLVTFTILIVLLFPIFMYGTKKDIEIKERYRFRLTKQTRSYLTDHPSSMAKLTKNDFTRKKGANPFETKQS</sequence>